<protein>
    <submittedName>
        <fullName evidence="2">Uncharacterized protein</fullName>
    </submittedName>
</protein>
<reference evidence="2 3" key="1">
    <citation type="journal article" date="2018" name="Microb. Genom.">
        <title>Expanding an expanded genome: long-read sequencing of Trypanosoma cruzi.</title>
        <authorList>
            <person name="Berna L."/>
            <person name="Rodriguez M."/>
            <person name="Chiribao M.L."/>
            <person name="Parodi-Talice A."/>
            <person name="Pita S."/>
            <person name="Rijo G."/>
            <person name="Alvarez-Valin F."/>
            <person name="Robello C."/>
        </authorList>
    </citation>
    <scope>NUCLEOTIDE SEQUENCE [LARGE SCALE GENOMIC DNA]</scope>
    <source>
        <strain evidence="2 3">Dm28c</strain>
    </source>
</reference>
<dbReference type="VEuPathDB" id="TriTrypDB:TCSYLVIO_002679"/>
<dbReference type="VEuPathDB" id="TriTrypDB:C3747_230g15"/>
<dbReference type="VEuPathDB" id="TriTrypDB:TCDM_06411"/>
<evidence type="ECO:0000313" key="2">
    <source>
        <dbReference type="EMBL" id="PWU85958.1"/>
    </source>
</evidence>
<dbReference type="VEuPathDB" id="TriTrypDB:C4B63_137g4"/>
<dbReference type="VEuPathDB" id="TriTrypDB:TcG_01761"/>
<feature type="region of interest" description="Disordered" evidence="1">
    <location>
        <begin position="246"/>
        <end position="289"/>
    </location>
</feature>
<evidence type="ECO:0000256" key="1">
    <source>
        <dbReference type="SAM" id="MobiDB-lite"/>
    </source>
</evidence>
<dbReference type="EMBL" id="PRFA01000137">
    <property type="protein sequence ID" value="PWU85958.1"/>
    <property type="molecule type" value="Genomic_DNA"/>
</dbReference>
<sequence>MVQLAGLSRAYAVLRQLELLRQQDVLDPLPPDTETETEAGSNLSDSGRGNGKTAGAPTTLTDCCAAGKGPRLESSPIITTAAKSSGEGSRENTTHAPQCTETYVKDLLSLQERMSHHSVDSPMVGNRERERRLVEAYSYDTTESVTSGRRLSPHPSMDGRAQALQRVLQEIVARRRQAGENAVTPDHDDVHKLTQQDPYHRAGVAFRPSGRCSKKISLRLLSPSRGTDGEEDVFFDESPLSFGICTRGTPGREAGQRIYNSHEKSSADEEETRDDVPHAQEEEEREEYSPRAIPLVYSPPRGRKDLLTYSAVSEYTKSLLRQRRQRHEKIKVETLQQQRCRTADAQRRLDTTPLNATLSPIACIENPDKDVSYNLSRNLEFDSLQDETVIPPLPLFIQELLVMGSAEMQEKLRGMEGCCNGPAMWCRDWFALTALVNSPDAIRHVILPLLLLELLEQNESNEQDASDANSRMSHILCALIGLGGLAAGVLSLLLDMLTKSLGCPRLVALAIRAVGGDEGLHALCRLARCEQMDQGVHTAAVYGIGTLAYPALGHTDVYCVGAPGLNGTIVFYQPPVLVGYVEVGNDGERRRETSLQCPPPYRPTHVILSAELVRNKLLQFTVSRNFRRATGIYETLPLVLRDFARDAPEACRLQGLSDDVQETLRRCALELDDVSHFSARVLPFSYDPHYAGRKEEVFAVEEVLMNVLYNPKTTLGVVEQTLVSIASLPDFATAHAAFPVLDYVIKCVTRFEREGDAAVEGEKAVLVAGLVALGRLLRNEGTPPAVIDTACVVLLHNLDSSSCRLRHAACIGLGEVGAVVNNPGVVARALTDALSDAAMNHETVAWALTRLGLRGVRVLLDQIAPGDGKSSSRTSGDWQEKKNGSRHHAAAVLPISTRMICARALGKVDFLTVSLGIHEDARRLQEELVRRLAAAITSAQMEEELALECSYALAEAVSINLNGKTPTPCRDEEAASYYRSETLNEAFQVLKGLVESVPLPLSVNKALFYSICLYGGAHGELYASQTAIQAPLVALRAAATFGLRACGGRVIRTVVMALNDDDAAVRVEAFDTLDAVGVKDVLRVLRTRPQKHTQQVIAALRDSLLRDMGRGAKRQAARDLYAALLRA</sequence>
<organism evidence="2 3">
    <name type="scientific">Trypanosoma cruzi</name>
    <dbReference type="NCBI Taxonomy" id="5693"/>
    <lineage>
        <taxon>Eukaryota</taxon>
        <taxon>Discoba</taxon>
        <taxon>Euglenozoa</taxon>
        <taxon>Kinetoplastea</taxon>
        <taxon>Metakinetoplastina</taxon>
        <taxon>Trypanosomatida</taxon>
        <taxon>Trypanosomatidae</taxon>
        <taxon>Trypanosoma</taxon>
        <taxon>Schizotrypanum</taxon>
    </lineage>
</organism>
<feature type="region of interest" description="Disordered" evidence="1">
    <location>
        <begin position="866"/>
        <end position="885"/>
    </location>
</feature>
<dbReference type="VEuPathDB" id="TriTrypDB:TcCL_NonESM08786"/>
<dbReference type="VEuPathDB" id="TriTrypDB:Tc_MARK_1458"/>
<dbReference type="VEuPathDB" id="TriTrypDB:ECC02_004837"/>
<dbReference type="SUPFAM" id="SSF48371">
    <property type="entry name" value="ARM repeat"/>
    <property type="match status" value="1"/>
</dbReference>
<dbReference type="VEuPathDB" id="TriTrypDB:Tc_MARK_6640"/>
<dbReference type="Proteomes" id="UP000246121">
    <property type="component" value="Unassembled WGS sequence"/>
</dbReference>
<name>A0A2V2UT00_TRYCR</name>
<accession>A0A2V2UT00</accession>
<proteinExistence type="predicted"/>
<dbReference type="VEuPathDB" id="TriTrypDB:BCY84_15944"/>
<comment type="caution">
    <text evidence="2">The sequence shown here is derived from an EMBL/GenBank/DDBJ whole genome shotgun (WGS) entry which is preliminary data.</text>
</comment>
<dbReference type="InterPro" id="IPR016024">
    <property type="entry name" value="ARM-type_fold"/>
</dbReference>
<dbReference type="VEuPathDB" id="TriTrypDB:TcBrA4_0077480"/>
<dbReference type="AlphaFoldDB" id="A0A2V2UT00"/>
<feature type="region of interest" description="Disordered" evidence="1">
    <location>
        <begin position="25"/>
        <end position="56"/>
    </location>
</feature>
<dbReference type="VEuPathDB" id="TriTrypDB:TcCLB.508827.60"/>
<feature type="compositionally biased region" description="Polar residues" evidence="1">
    <location>
        <begin position="38"/>
        <end position="47"/>
    </location>
</feature>
<dbReference type="VEuPathDB" id="TriTrypDB:TCDM_06413"/>
<evidence type="ECO:0000313" key="3">
    <source>
        <dbReference type="Proteomes" id="UP000246121"/>
    </source>
</evidence>
<gene>
    <name evidence="2" type="ORF">C4B63_137g4</name>
</gene>
<dbReference type="VEuPathDB" id="TriTrypDB:TCDM_06412"/>
<dbReference type="VEuPathDB" id="TriTrypDB:TcYC6_0011780"/>